<gene>
    <name evidence="1" type="ORF">ACFP90_17395</name>
</gene>
<accession>A0ABW1ZQ29</accession>
<name>A0ABW1ZQ29_9DEIO</name>
<evidence type="ECO:0000313" key="1">
    <source>
        <dbReference type="EMBL" id="MFC6661900.1"/>
    </source>
</evidence>
<organism evidence="1 2">
    <name type="scientific">Deinococcus multiflagellatus</name>
    <dbReference type="NCBI Taxonomy" id="1656887"/>
    <lineage>
        <taxon>Bacteria</taxon>
        <taxon>Thermotogati</taxon>
        <taxon>Deinococcota</taxon>
        <taxon>Deinococci</taxon>
        <taxon>Deinococcales</taxon>
        <taxon>Deinococcaceae</taxon>
        <taxon>Deinococcus</taxon>
    </lineage>
</organism>
<dbReference type="Proteomes" id="UP001596317">
    <property type="component" value="Unassembled WGS sequence"/>
</dbReference>
<dbReference type="EMBL" id="JBHSWB010000001">
    <property type="protein sequence ID" value="MFC6661900.1"/>
    <property type="molecule type" value="Genomic_DNA"/>
</dbReference>
<dbReference type="RefSeq" id="WP_380058332.1">
    <property type="nucleotide sequence ID" value="NZ_JBHSWB010000001.1"/>
</dbReference>
<evidence type="ECO:0000313" key="2">
    <source>
        <dbReference type="Proteomes" id="UP001596317"/>
    </source>
</evidence>
<sequence>MEVTDSTLSTKSRTITMNVQDLPPLSLAPTLPAGQIRGETRIPLTITAPRSVRAARFAWDLPAGVTVTRVQPEGATWCSGASRAAAWWWTWALKPCRAPGPAWPC</sequence>
<proteinExistence type="predicted"/>
<protein>
    <submittedName>
        <fullName evidence="1">Uncharacterized protein</fullName>
    </submittedName>
</protein>
<keyword evidence="2" id="KW-1185">Reference proteome</keyword>
<reference evidence="2" key="1">
    <citation type="journal article" date="2019" name="Int. J. Syst. Evol. Microbiol.">
        <title>The Global Catalogue of Microorganisms (GCM) 10K type strain sequencing project: providing services to taxonomists for standard genome sequencing and annotation.</title>
        <authorList>
            <consortium name="The Broad Institute Genomics Platform"/>
            <consortium name="The Broad Institute Genome Sequencing Center for Infectious Disease"/>
            <person name="Wu L."/>
            <person name="Ma J."/>
        </authorList>
    </citation>
    <scope>NUCLEOTIDE SEQUENCE [LARGE SCALE GENOMIC DNA]</scope>
    <source>
        <strain evidence="2">CCUG 63830</strain>
    </source>
</reference>
<comment type="caution">
    <text evidence="1">The sequence shown here is derived from an EMBL/GenBank/DDBJ whole genome shotgun (WGS) entry which is preliminary data.</text>
</comment>